<keyword evidence="3" id="KW-0560">Oxidoreductase</keyword>
<dbReference type="GO" id="GO:0010436">
    <property type="term" value="F:carotenoid dioxygenase activity"/>
    <property type="evidence" value="ECO:0007669"/>
    <property type="project" value="TreeGrafter"/>
</dbReference>
<evidence type="ECO:0000313" key="6">
    <source>
        <dbReference type="EMBL" id="RNA37944.1"/>
    </source>
</evidence>
<evidence type="ECO:0000256" key="1">
    <source>
        <dbReference type="ARBA" id="ARBA00006787"/>
    </source>
</evidence>
<sequence length="227" mass="25667">MPGYGNLLRSLSKSTETPVKAVVKGEIPKWVNGSLYRNGPGRFKFGQNTYEHLFDGQACVHKFSVQNGDVHYSNKLLETKSYIKTLENKKLFPNFGSVDKGSNIYKRFKSFFYPPETSDNVNVNIMPYAQDHLYALTETHLKCKLDPNGLEIKHTVNIKDHLPSVRSSIAHPHIERDGTWITMGINPKGKNKLAHYEFIRFKGGNMGRQSEHICQNAEIVASVPSSN</sequence>
<evidence type="ECO:0000256" key="5">
    <source>
        <dbReference type="PIRSR" id="PIRSR604294-1"/>
    </source>
</evidence>
<evidence type="ECO:0000256" key="4">
    <source>
        <dbReference type="ARBA" id="ARBA00023004"/>
    </source>
</evidence>
<dbReference type="EMBL" id="REGN01000956">
    <property type="protein sequence ID" value="RNA37944.1"/>
    <property type="molecule type" value="Genomic_DNA"/>
</dbReference>
<evidence type="ECO:0000313" key="7">
    <source>
        <dbReference type="Proteomes" id="UP000276133"/>
    </source>
</evidence>
<comment type="similarity">
    <text evidence="1">Belongs to the carotenoid oxygenase family.</text>
</comment>
<dbReference type="InterPro" id="IPR004294">
    <property type="entry name" value="Carotenoid_Oase"/>
</dbReference>
<keyword evidence="6" id="KW-0378">Hydrolase</keyword>
<keyword evidence="7" id="KW-1185">Reference proteome</keyword>
<organism evidence="6 7">
    <name type="scientific">Brachionus plicatilis</name>
    <name type="common">Marine rotifer</name>
    <name type="synonym">Brachionus muelleri</name>
    <dbReference type="NCBI Taxonomy" id="10195"/>
    <lineage>
        <taxon>Eukaryota</taxon>
        <taxon>Metazoa</taxon>
        <taxon>Spiralia</taxon>
        <taxon>Gnathifera</taxon>
        <taxon>Rotifera</taxon>
        <taxon>Eurotatoria</taxon>
        <taxon>Monogononta</taxon>
        <taxon>Pseudotrocha</taxon>
        <taxon>Ploima</taxon>
        <taxon>Brachionidae</taxon>
        <taxon>Brachionus</taxon>
    </lineage>
</organism>
<evidence type="ECO:0000256" key="2">
    <source>
        <dbReference type="ARBA" id="ARBA00022723"/>
    </source>
</evidence>
<comment type="cofactor">
    <cofactor evidence="5">
        <name>Fe(2+)</name>
        <dbReference type="ChEBI" id="CHEBI:29033"/>
    </cofactor>
    <text evidence="5">Binds 1 Fe(2+) ion per subunit.</text>
</comment>
<comment type="caution">
    <text evidence="6">The sequence shown here is derived from an EMBL/GenBank/DDBJ whole genome shotgun (WGS) entry which is preliminary data.</text>
</comment>
<dbReference type="GO" id="GO:0042574">
    <property type="term" value="P:retinal metabolic process"/>
    <property type="evidence" value="ECO:0007669"/>
    <property type="project" value="TreeGrafter"/>
</dbReference>
<name>A0A3M7SQ23_BRAPC</name>
<protein>
    <submittedName>
        <fullName evidence="6">Retinal Mueller cells isomerohydrolase-like</fullName>
    </submittedName>
</protein>
<keyword evidence="4 5" id="KW-0408">Iron</keyword>
<gene>
    <name evidence="6" type="ORF">BpHYR1_013266</name>
</gene>
<evidence type="ECO:0000256" key="3">
    <source>
        <dbReference type="ARBA" id="ARBA00023002"/>
    </source>
</evidence>
<accession>A0A3M7SQ23</accession>
<dbReference type="GO" id="GO:0003834">
    <property type="term" value="F:beta-carotene 15,15'-dioxygenase activity"/>
    <property type="evidence" value="ECO:0007669"/>
    <property type="project" value="TreeGrafter"/>
</dbReference>
<dbReference type="GO" id="GO:0016787">
    <property type="term" value="F:hydrolase activity"/>
    <property type="evidence" value="ECO:0007669"/>
    <property type="project" value="UniProtKB-KW"/>
</dbReference>
<dbReference type="GO" id="GO:0046872">
    <property type="term" value="F:metal ion binding"/>
    <property type="evidence" value="ECO:0007669"/>
    <property type="project" value="UniProtKB-KW"/>
</dbReference>
<dbReference type="OrthoDB" id="1069523at2759"/>
<proteinExistence type="inferred from homology"/>
<dbReference type="GO" id="GO:0016121">
    <property type="term" value="P:carotene catabolic process"/>
    <property type="evidence" value="ECO:0007669"/>
    <property type="project" value="TreeGrafter"/>
</dbReference>
<dbReference type="PANTHER" id="PTHR10543:SF24">
    <property type="entry name" value="CAROTENOID ISOMEROOXYGENASE"/>
    <property type="match status" value="1"/>
</dbReference>
<dbReference type="PANTHER" id="PTHR10543">
    <property type="entry name" value="BETA-CAROTENE DIOXYGENASE"/>
    <property type="match status" value="1"/>
</dbReference>
<dbReference type="Pfam" id="PF03055">
    <property type="entry name" value="RPE65"/>
    <property type="match status" value="1"/>
</dbReference>
<dbReference type="STRING" id="10195.A0A3M7SQ23"/>
<dbReference type="AlphaFoldDB" id="A0A3M7SQ23"/>
<keyword evidence="2 5" id="KW-0479">Metal-binding</keyword>
<feature type="binding site" evidence="5">
    <location>
        <position position="171"/>
    </location>
    <ligand>
        <name>Fe cation</name>
        <dbReference type="ChEBI" id="CHEBI:24875"/>
        <note>catalytic</note>
    </ligand>
</feature>
<reference evidence="6 7" key="1">
    <citation type="journal article" date="2018" name="Sci. Rep.">
        <title>Genomic signatures of local adaptation to the degree of environmental predictability in rotifers.</title>
        <authorList>
            <person name="Franch-Gras L."/>
            <person name="Hahn C."/>
            <person name="Garcia-Roger E.M."/>
            <person name="Carmona M.J."/>
            <person name="Serra M."/>
            <person name="Gomez A."/>
        </authorList>
    </citation>
    <scope>NUCLEOTIDE SEQUENCE [LARGE SCALE GENOMIC DNA]</scope>
    <source>
        <strain evidence="6">HYR1</strain>
    </source>
</reference>
<dbReference type="Proteomes" id="UP000276133">
    <property type="component" value="Unassembled WGS sequence"/>
</dbReference>